<evidence type="ECO:0000313" key="2">
    <source>
        <dbReference type="EMBL" id="GHO42626.1"/>
    </source>
</evidence>
<feature type="transmembrane region" description="Helical" evidence="1">
    <location>
        <begin position="363"/>
        <end position="382"/>
    </location>
</feature>
<feature type="transmembrane region" description="Helical" evidence="1">
    <location>
        <begin position="320"/>
        <end position="343"/>
    </location>
</feature>
<feature type="transmembrane region" description="Helical" evidence="1">
    <location>
        <begin position="403"/>
        <end position="426"/>
    </location>
</feature>
<feature type="transmembrane region" description="Helical" evidence="1">
    <location>
        <begin position="55"/>
        <end position="75"/>
    </location>
</feature>
<feature type="transmembrane region" description="Helical" evidence="1">
    <location>
        <begin position="213"/>
        <end position="231"/>
    </location>
</feature>
<dbReference type="RefSeq" id="WP_220192149.1">
    <property type="nucleotide sequence ID" value="NZ_BNJF01000001.1"/>
</dbReference>
<keyword evidence="1" id="KW-1133">Transmembrane helix</keyword>
<feature type="transmembrane region" description="Helical" evidence="1">
    <location>
        <begin position="95"/>
        <end position="120"/>
    </location>
</feature>
<evidence type="ECO:0000313" key="3">
    <source>
        <dbReference type="Proteomes" id="UP000612362"/>
    </source>
</evidence>
<feature type="transmembrane region" description="Helical" evidence="1">
    <location>
        <begin position="446"/>
        <end position="465"/>
    </location>
</feature>
<keyword evidence="1" id="KW-0812">Transmembrane</keyword>
<protein>
    <recommendedName>
        <fullName evidence="4">DUF5671 domain-containing protein</fullName>
    </recommendedName>
</protein>
<accession>A0A8J3MQD0</accession>
<dbReference type="AlphaFoldDB" id="A0A8J3MQD0"/>
<gene>
    <name evidence="2" type="ORF">KSX_07890</name>
</gene>
<dbReference type="Proteomes" id="UP000612362">
    <property type="component" value="Unassembled WGS sequence"/>
</dbReference>
<dbReference type="EMBL" id="BNJF01000001">
    <property type="protein sequence ID" value="GHO42626.1"/>
    <property type="molecule type" value="Genomic_DNA"/>
</dbReference>
<feature type="transmembrane region" description="Helical" evidence="1">
    <location>
        <begin position="289"/>
        <end position="308"/>
    </location>
</feature>
<feature type="transmembrane region" description="Helical" evidence="1">
    <location>
        <begin position="165"/>
        <end position="186"/>
    </location>
</feature>
<feature type="transmembrane region" description="Helical" evidence="1">
    <location>
        <begin position="243"/>
        <end position="269"/>
    </location>
</feature>
<evidence type="ECO:0000256" key="1">
    <source>
        <dbReference type="SAM" id="Phobius"/>
    </source>
</evidence>
<evidence type="ECO:0008006" key="4">
    <source>
        <dbReference type="Google" id="ProtNLM"/>
    </source>
</evidence>
<reference evidence="2" key="1">
    <citation type="submission" date="2020-10" db="EMBL/GenBank/DDBJ databases">
        <title>Taxonomic study of unclassified bacteria belonging to the class Ktedonobacteria.</title>
        <authorList>
            <person name="Yabe S."/>
            <person name="Wang C.M."/>
            <person name="Zheng Y."/>
            <person name="Sakai Y."/>
            <person name="Cavaletti L."/>
            <person name="Monciardini P."/>
            <person name="Donadio S."/>
        </authorList>
    </citation>
    <scope>NUCLEOTIDE SEQUENCE</scope>
    <source>
        <strain evidence="2">SOSP1-1</strain>
    </source>
</reference>
<proteinExistence type="predicted"/>
<sequence>MVRSLYRFYLYSVCSALLIFALTAFGTLISTLASFTPLRGQYSSAPGQAQLVQSISFACIAFLISGVLGGLHYWLLRRDMKQDEQAYNSPIRAFFLHTLQGIGVVIGVPLLGTTFAILGTSASPNVSSLLASALSFLLLAVLVALESRRTKELSGVALVFQRIHFFGTQVVLLLTMIVFFFLLRYVRRLIDLWFFGGLTQNTYCYQCSVGNSIWLAIALVWVAGAWIWYGWMTYQDRSLATRLIFHGLGLAFGAAAFLDGIWLVLTWLFRMLSGEQIGVEHIIGSSGDLDFFSSLILGCIVLAVYLWLLRGTVRQQLLQARQLGLTVVAIVGGIAAAFFWVGAGRLLYDGLQTWFPITTRPDRIEWLTSLALAVTGVGYIALDWFLRRQYRSNGELALGPRRGFVLVLLGAGVITGAIGLAMALYVGITASLGSAANNWQQMVQGGLATLIIGLVLVGIYLLPALREHLFKGREHSAKAEVPRIEVGAENKGAHEEPVAEEQVSLQLTTVEEILDALLELKITRGEAASRLHALMDAPKSE</sequence>
<keyword evidence="1" id="KW-0472">Membrane</keyword>
<name>A0A8J3MQD0_9CHLR</name>
<organism evidence="2 3">
    <name type="scientific">Ktedonospora formicarum</name>
    <dbReference type="NCBI Taxonomy" id="2778364"/>
    <lineage>
        <taxon>Bacteria</taxon>
        <taxon>Bacillati</taxon>
        <taxon>Chloroflexota</taxon>
        <taxon>Ktedonobacteria</taxon>
        <taxon>Ktedonobacterales</taxon>
        <taxon>Ktedonobacteraceae</taxon>
        <taxon>Ktedonospora</taxon>
    </lineage>
</organism>
<feature type="transmembrane region" description="Helical" evidence="1">
    <location>
        <begin position="9"/>
        <end position="35"/>
    </location>
</feature>
<keyword evidence="3" id="KW-1185">Reference proteome</keyword>
<comment type="caution">
    <text evidence="2">The sequence shown here is derived from an EMBL/GenBank/DDBJ whole genome shotgun (WGS) entry which is preliminary data.</text>
</comment>
<feature type="transmembrane region" description="Helical" evidence="1">
    <location>
        <begin position="126"/>
        <end position="145"/>
    </location>
</feature>